<comment type="caution">
    <text evidence="1">The sequence shown here is derived from an EMBL/GenBank/DDBJ whole genome shotgun (WGS) entry which is preliminary data.</text>
</comment>
<dbReference type="RefSeq" id="WP_116761058.1">
    <property type="nucleotide sequence ID" value="NZ_QCZH01000003.1"/>
</dbReference>
<dbReference type="AlphaFoldDB" id="A0A2U1JZE5"/>
<dbReference type="EMBL" id="QCZH01000003">
    <property type="protein sequence ID" value="PWA10512.1"/>
    <property type="molecule type" value="Genomic_DNA"/>
</dbReference>
<reference evidence="1 2" key="1">
    <citation type="submission" date="2018-04" db="EMBL/GenBank/DDBJ databases">
        <title>Flavobacterium sp. nov., isolated from glacier ice.</title>
        <authorList>
            <person name="Liu Q."/>
            <person name="Xin Y.-H."/>
        </authorList>
    </citation>
    <scope>NUCLEOTIDE SEQUENCE [LARGE SCALE GENOMIC DNA]</scope>
    <source>
        <strain evidence="1 2">LB2P30</strain>
    </source>
</reference>
<gene>
    <name evidence="1" type="ORF">DB891_04600</name>
</gene>
<dbReference type="OrthoDB" id="1073853at2"/>
<evidence type="ECO:0000313" key="2">
    <source>
        <dbReference type="Proteomes" id="UP000245618"/>
    </source>
</evidence>
<protein>
    <submittedName>
        <fullName evidence="1">Uncharacterized protein</fullName>
    </submittedName>
</protein>
<keyword evidence="2" id="KW-1185">Reference proteome</keyword>
<evidence type="ECO:0000313" key="1">
    <source>
        <dbReference type="EMBL" id="PWA10512.1"/>
    </source>
</evidence>
<accession>A0A2U1JZE5</accession>
<dbReference type="Proteomes" id="UP000245618">
    <property type="component" value="Unassembled WGS sequence"/>
</dbReference>
<organism evidence="1 2">
    <name type="scientific">Flavobacterium laiguense</name>
    <dbReference type="NCBI Taxonomy" id="2169409"/>
    <lineage>
        <taxon>Bacteria</taxon>
        <taxon>Pseudomonadati</taxon>
        <taxon>Bacteroidota</taxon>
        <taxon>Flavobacteriia</taxon>
        <taxon>Flavobacteriales</taxon>
        <taxon>Flavobacteriaceae</taxon>
        <taxon>Flavobacterium</taxon>
    </lineage>
</organism>
<sequence>MSTKNCKVDVVSVKVQQKDDAALKMNFKDILKHPEILGQEKQIGNKIVHYSILEENEKYIIGFIRTILDKDLPAKIDKKTKAISQLDVKENEGLAYGNIFMYSIELNCLFYEINKNSIYLNVFKEFLYRCYKDSEALQNTGGFSIDFGTIYRKKEYERAIKMRSYKSFVLKVHQPAKLLEKIKQLNSTLEDQIENDFLPQLTQASKLNSDIAEIVFNVSYPKKTGGLYQDTIVPMLERLNRFLGYGQIREYIDKVEVCGYTDDSEAKKPIDLLGDIYFATFKIAIPRLDSNLLKQERKENIIKMYKKECLILKEYI</sequence>
<proteinExistence type="predicted"/>
<name>A0A2U1JZE5_9FLAO</name>